<organism evidence="1 2">
    <name type="scientific">Nostoc cf. commune SO-36</name>
    <dbReference type="NCBI Taxonomy" id="449208"/>
    <lineage>
        <taxon>Bacteria</taxon>
        <taxon>Bacillati</taxon>
        <taxon>Cyanobacteriota</taxon>
        <taxon>Cyanophyceae</taxon>
        <taxon>Nostocales</taxon>
        <taxon>Nostocaceae</taxon>
        <taxon>Nostoc</taxon>
    </lineage>
</organism>
<evidence type="ECO:0000313" key="1">
    <source>
        <dbReference type="EMBL" id="BDI20641.1"/>
    </source>
</evidence>
<dbReference type="EMBL" id="AP025733">
    <property type="protein sequence ID" value="BDI20641.1"/>
    <property type="molecule type" value="Genomic_DNA"/>
</dbReference>
<name>A0ABM7ZBH5_NOSCO</name>
<reference evidence="1" key="1">
    <citation type="submission" date="2022-04" db="EMBL/GenBank/DDBJ databases">
        <title>Complete genome sequence of a cyanobacterium, Nostoc sp. SO-36, isolated in Antarctica.</title>
        <authorList>
            <person name="Kanesaki Y."/>
            <person name="Effendi D."/>
            <person name="Sakamoto T."/>
            <person name="Ohtani S."/>
            <person name="Awai K."/>
        </authorList>
    </citation>
    <scope>NUCLEOTIDE SEQUENCE</scope>
    <source>
        <strain evidence="1">SO-36</strain>
        <plasmid evidence="1">pANSO36A</plasmid>
    </source>
</reference>
<keyword evidence="1" id="KW-0614">Plasmid</keyword>
<proteinExistence type="predicted"/>
<gene>
    <name evidence="1" type="ORF">ANSO36C_64430</name>
</gene>
<evidence type="ECO:0000313" key="2">
    <source>
        <dbReference type="Proteomes" id="UP001055453"/>
    </source>
</evidence>
<sequence length="85" mass="10218">MGEMADLAEDMALKEEYLDTVNCENYQQKTNQELVEIIEAYVEDDWLTNDDFLVKLRDWFQQKKYFTTKQRQAVIEHLARLPELD</sequence>
<keyword evidence="2" id="KW-1185">Reference proteome</keyword>
<dbReference type="RefSeq" id="WP_251960559.1">
    <property type="nucleotide sequence ID" value="NZ_AP025733.1"/>
</dbReference>
<geneLocation type="plasmid" evidence="1 2">
    <name>pANSO36A</name>
</geneLocation>
<protein>
    <submittedName>
        <fullName evidence="1">Uncharacterized protein</fullName>
    </submittedName>
</protein>
<accession>A0ABM7ZBH5</accession>
<dbReference type="Proteomes" id="UP001055453">
    <property type="component" value="Plasmid pANSO36A"/>
</dbReference>